<gene>
    <name evidence="1" type="ORF">PEVE_00002897</name>
</gene>
<reference evidence="1 2" key="1">
    <citation type="submission" date="2022-05" db="EMBL/GenBank/DDBJ databases">
        <authorList>
            <consortium name="Genoscope - CEA"/>
            <person name="William W."/>
        </authorList>
    </citation>
    <scope>NUCLEOTIDE SEQUENCE [LARGE SCALE GENOMIC DNA]</scope>
</reference>
<dbReference type="Proteomes" id="UP001159427">
    <property type="component" value="Unassembled WGS sequence"/>
</dbReference>
<dbReference type="EMBL" id="CALNXI010001170">
    <property type="protein sequence ID" value="CAH3158472.1"/>
    <property type="molecule type" value="Genomic_DNA"/>
</dbReference>
<comment type="caution">
    <text evidence="1">The sequence shown here is derived from an EMBL/GenBank/DDBJ whole genome shotgun (WGS) entry which is preliminary data.</text>
</comment>
<accession>A0ABN8Q9R2</accession>
<evidence type="ECO:0000313" key="1">
    <source>
        <dbReference type="EMBL" id="CAH3158472.1"/>
    </source>
</evidence>
<proteinExistence type="predicted"/>
<organism evidence="1 2">
    <name type="scientific">Porites evermanni</name>
    <dbReference type="NCBI Taxonomy" id="104178"/>
    <lineage>
        <taxon>Eukaryota</taxon>
        <taxon>Metazoa</taxon>
        <taxon>Cnidaria</taxon>
        <taxon>Anthozoa</taxon>
        <taxon>Hexacorallia</taxon>
        <taxon>Scleractinia</taxon>
        <taxon>Fungiina</taxon>
        <taxon>Poritidae</taxon>
        <taxon>Porites</taxon>
    </lineage>
</organism>
<name>A0ABN8Q9R2_9CNID</name>
<sequence>MSDIHLISGYKGNSATGLIGSSVNFSWSFSNGTKGVREVLFGLIKDHRARDFIPNGILVAFGESGSPMSVPVPVQYNGRVSGSYDGNTSTGHAIFTLMSIKKDDERFFGCRVSPQYVFDAEVFDSVYLNVAGGLYC</sequence>
<evidence type="ECO:0000313" key="2">
    <source>
        <dbReference type="Proteomes" id="UP001159427"/>
    </source>
</evidence>
<keyword evidence="2" id="KW-1185">Reference proteome</keyword>
<protein>
    <submittedName>
        <fullName evidence="1">Uncharacterized protein</fullName>
    </submittedName>
</protein>